<evidence type="ECO:0000313" key="15">
    <source>
        <dbReference type="EMBL" id="KIM93715.1"/>
    </source>
</evidence>
<dbReference type="HOGENOM" id="CLU_038712_1_0_1"/>
<dbReference type="GO" id="GO:0000785">
    <property type="term" value="C:chromatin"/>
    <property type="evidence" value="ECO:0007669"/>
    <property type="project" value="TreeGrafter"/>
</dbReference>
<dbReference type="GO" id="GO:0005667">
    <property type="term" value="C:transcription regulator complex"/>
    <property type="evidence" value="ECO:0007669"/>
    <property type="project" value="TreeGrafter"/>
</dbReference>
<evidence type="ECO:0000256" key="9">
    <source>
        <dbReference type="ARBA" id="ARBA00023125"/>
    </source>
</evidence>
<evidence type="ECO:0000256" key="6">
    <source>
        <dbReference type="ARBA" id="ARBA00022771"/>
    </source>
</evidence>
<evidence type="ECO:0000256" key="4">
    <source>
        <dbReference type="ARBA" id="ARBA00022723"/>
    </source>
</evidence>
<name>A0A0C3GC32_OIDMZ</name>
<dbReference type="GO" id="GO:0005634">
    <property type="term" value="C:nucleus"/>
    <property type="evidence" value="ECO:0007669"/>
    <property type="project" value="UniProtKB-SubCell"/>
</dbReference>
<evidence type="ECO:0000256" key="7">
    <source>
        <dbReference type="ARBA" id="ARBA00022833"/>
    </source>
</evidence>
<keyword evidence="10" id="KW-0804">Transcription</keyword>
<evidence type="ECO:0000256" key="5">
    <source>
        <dbReference type="ARBA" id="ARBA00022737"/>
    </source>
</evidence>
<feature type="domain" description="C2H2-type" evidence="14">
    <location>
        <begin position="106"/>
        <end position="131"/>
    </location>
</feature>
<dbReference type="InterPro" id="IPR013087">
    <property type="entry name" value="Znf_C2H2_type"/>
</dbReference>
<feature type="domain" description="C2H2-type" evidence="14">
    <location>
        <begin position="16"/>
        <end position="45"/>
    </location>
</feature>
<evidence type="ECO:0000313" key="16">
    <source>
        <dbReference type="Proteomes" id="UP000054321"/>
    </source>
</evidence>
<evidence type="ECO:0000256" key="2">
    <source>
        <dbReference type="ARBA" id="ARBA00004123"/>
    </source>
</evidence>
<dbReference type="InParanoid" id="A0A0C3GC32"/>
<keyword evidence="11" id="KW-0539">Nucleus</keyword>
<keyword evidence="9" id="KW-0238">DNA-binding</keyword>
<dbReference type="EMBL" id="KN832893">
    <property type="protein sequence ID" value="KIM93715.1"/>
    <property type="molecule type" value="Genomic_DNA"/>
</dbReference>
<reference evidence="15 16" key="1">
    <citation type="submission" date="2014-04" db="EMBL/GenBank/DDBJ databases">
        <authorList>
            <consortium name="DOE Joint Genome Institute"/>
            <person name="Kuo A."/>
            <person name="Martino E."/>
            <person name="Perotto S."/>
            <person name="Kohler A."/>
            <person name="Nagy L.G."/>
            <person name="Floudas D."/>
            <person name="Copeland A."/>
            <person name="Barry K.W."/>
            <person name="Cichocki N."/>
            <person name="Veneault-Fourrey C."/>
            <person name="LaButti K."/>
            <person name="Lindquist E.A."/>
            <person name="Lipzen A."/>
            <person name="Lundell T."/>
            <person name="Morin E."/>
            <person name="Murat C."/>
            <person name="Sun H."/>
            <person name="Tunlid A."/>
            <person name="Henrissat B."/>
            <person name="Grigoriev I.V."/>
            <person name="Hibbett D.S."/>
            <person name="Martin F."/>
            <person name="Nordberg H.P."/>
            <person name="Cantor M.N."/>
            <person name="Hua S.X."/>
        </authorList>
    </citation>
    <scope>NUCLEOTIDE SEQUENCE [LARGE SCALE GENOMIC DNA]</scope>
    <source>
        <strain evidence="15 16">Zn</strain>
    </source>
</reference>
<feature type="domain" description="C2H2-type" evidence="14">
    <location>
        <begin position="46"/>
        <end position="75"/>
    </location>
</feature>
<dbReference type="PANTHER" id="PTHR14003">
    <property type="entry name" value="TRANSCRIPTIONAL REPRESSOR PROTEIN YY"/>
    <property type="match status" value="1"/>
</dbReference>
<dbReference type="InterPro" id="IPR036236">
    <property type="entry name" value="Znf_C2H2_sf"/>
</dbReference>
<protein>
    <recommendedName>
        <fullName evidence="14">C2H2-type domain-containing protein</fullName>
    </recommendedName>
</protein>
<dbReference type="FunFam" id="3.30.160.60:FF:000028">
    <property type="entry name" value="zinc finger protein 90 homolog"/>
    <property type="match status" value="1"/>
</dbReference>
<dbReference type="PANTHER" id="PTHR14003:SF22">
    <property type="entry name" value="FINGER DOMAIN PROTEIN, PUTATIVE (AFU_ORTHOLOGUE AFUA_4G11480)-RELATED"/>
    <property type="match status" value="1"/>
</dbReference>
<evidence type="ECO:0000256" key="11">
    <source>
        <dbReference type="ARBA" id="ARBA00023242"/>
    </source>
</evidence>
<keyword evidence="7" id="KW-0862">Zinc</keyword>
<evidence type="ECO:0000259" key="14">
    <source>
        <dbReference type="PROSITE" id="PS50157"/>
    </source>
</evidence>
<evidence type="ECO:0000256" key="3">
    <source>
        <dbReference type="ARBA" id="ARBA00006991"/>
    </source>
</evidence>
<keyword evidence="8" id="KW-0805">Transcription regulation</keyword>
<dbReference type="AlphaFoldDB" id="A0A0C3GC32"/>
<proteinExistence type="inferred from homology"/>
<keyword evidence="16" id="KW-1185">Reference proteome</keyword>
<keyword evidence="5" id="KW-0677">Repeat</keyword>
<comment type="similarity">
    <text evidence="3">Belongs to the krueppel C2H2-type zinc-finger protein family.</text>
</comment>
<organism evidence="15 16">
    <name type="scientific">Oidiodendron maius (strain Zn)</name>
    <dbReference type="NCBI Taxonomy" id="913774"/>
    <lineage>
        <taxon>Eukaryota</taxon>
        <taxon>Fungi</taxon>
        <taxon>Dikarya</taxon>
        <taxon>Ascomycota</taxon>
        <taxon>Pezizomycotina</taxon>
        <taxon>Leotiomycetes</taxon>
        <taxon>Leotiomycetes incertae sedis</taxon>
        <taxon>Myxotrichaceae</taxon>
        <taxon>Oidiodendron</taxon>
    </lineage>
</organism>
<dbReference type="Proteomes" id="UP000054321">
    <property type="component" value="Unassembled WGS sequence"/>
</dbReference>
<feature type="compositionally biased region" description="Low complexity" evidence="13">
    <location>
        <begin position="153"/>
        <end position="167"/>
    </location>
</feature>
<comment type="subcellular location">
    <subcellularLocation>
        <location evidence="2">Nucleus</location>
    </subcellularLocation>
</comment>
<evidence type="ECO:0000256" key="10">
    <source>
        <dbReference type="ARBA" id="ARBA00023163"/>
    </source>
</evidence>
<dbReference type="STRING" id="913774.A0A0C3GC32"/>
<evidence type="ECO:0000256" key="8">
    <source>
        <dbReference type="ARBA" id="ARBA00023015"/>
    </source>
</evidence>
<dbReference type="PROSITE" id="PS50157">
    <property type="entry name" value="ZINC_FINGER_C2H2_2"/>
    <property type="match status" value="4"/>
</dbReference>
<dbReference type="Gene3D" id="3.30.160.60">
    <property type="entry name" value="Classic Zinc Finger"/>
    <property type="match status" value="4"/>
</dbReference>
<dbReference type="Pfam" id="PF00096">
    <property type="entry name" value="zf-C2H2"/>
    <property type="match status" value="2"/>
</dbReference>
<accession>A0A0C3GC32</accession>
<keyword evidence="6 12" id="KW-0863">Zinc-finger</keyword>
<dbReference type="SUPFAM" id="SSF57667">
    <property type="entry name" value="beta-beta-alpha zinc fingers"/>
    <property type="match status" value="2"/>
</dbReference>
<comment type="function">
    <text evidence="1">May be involved in transcriptional regulation.</text>
</comment>
<dbReference type="GO" id="GO:0000981">
    <property type="term" value="F:DNA-binding transcription factor activity, RNA polymerase II-specific"/>
    <property type="evidence" value="ECO:0007669"/>
    <property type="project" value="UniProtKB-ARBA"/>
</dbReference>
<feature type="region of interest" description="Disordered" evidence="13">
    <location>
        <begin position="140"/>
        <end position="169"/>
    </location>
</feature>
<reference evidence="16" key="2">
    <citation type="submission" date="2015-01" db="EMBL/GenBank/DDBJ databases">
        <title>Evolutionary Origins and Diversification of the Mycorrhizal Mutualists.</title>
        <authorList>
            <consortium name="DOE Joint Genome Institute"/>
            <consortium name="Mycorrhizal Genomics Consortium"/>
            <person name="Kohler A."/>
            <person name="Kuo A."/>
            <person name="Nagy L.G."/>
            <person name="Floudas D."/>
            <person name="Copeland A."/>
            <person name="Barry K.W."/>
            <person name="Cichocki N."/>
            <person name="Veneault-Fourrey C."/>
            <person name="LaButti K."/>
            <person name="Lindquist E.A."/>
            <person name="Lipzen A."/>
            <person name="Lundell T."/>
            <person name="Morin E."/>
            <person name="Murat C."/>
            <person name="Riley R."/>
            <person name="Ohm R."/>
            <person name="Sun H."/>
            <person name="Tunlid A."/>
            <person name="Henrissat B."/>
            <person name="Grigoriev I.V."/>
            <person name="Hibbett D.S."/>
            <person name="Martin F."/>
        </authorList>
    </citation>
    <scope>NUCLEOTIDE SEQUENCE [LARGE SCALE GENOMIC DNA]</scope>
    <source>
        <strain evidence="16">Zn</strain>
    </source>
</reference>
<keyword evidence="4" id="KW-0479">Metal-binding</keyword>
<dbReference type="GO" id="GO:0000978">
    <property type="term" value="F:RNA polymerase II cis-regulatory region sequence-specific DNA binding"/>
    <property type="evidence" value="ECO:0007669"/>
    <property type="project" value="TreeGrafter"/>
</dbReference>
<dbReference type="OrthoDB" id="3437960at2759"/>
<dbReference type="SMART" id="SM00355">
    <property type="entry name" value="ZnF_C2H2"/>
    <property type="match status" value="4"/>
</dbReference>
<evidence type="ECO:0000256" key="12">
    <source>
        <dbReference type="PROSITE-ProRule" id="PRU00042"/>
    </source>
</evidence>
<evidence type="ECO:0000256" key="13">
    <source>
        <dbReference type="SAM" id="MobiDB-lite"/>
    </source>
</evidence>
<feature type="domain" description="C2H2-type" evidence="14">
    <location>
        <begin position="76"/>
        <end position="105"/>
    </location>
</feature>
<gene>
    <name evidence="15" type="ORF">OIDMADRAFT_61352</name>
</gene>
<dbReference type="GO" id="GO:0008270">
    <property type="term" value="F:zinc ion binding"/>
    <property type="evidence" value="ECO:0007669"/>
    <property type="project" value="UniProtKB-KW"/>
</dbReference>
<sequence>MDVMEIVENELNARPFQCDWETCNKSFDRKFDLERHYRIHTNERPFSCTIPGCGKSFTQRSALTIHIRTHTGEKPYQCKHVPCGKRLCDSSSLARHRRIHTGKRPYKCAHEMCSKNFCRKTTMVKHQCCCHQRGIRSSELPNGDTLDPDSGEAPATPQQSPQAQWPPNIVISPRSVMPPRSHMHRAHFFAEFGQQQIDEFPPVPTYVHKHSWSGGAQTYNLPISEHAQHNQYVFRTPSPPAHSSFYVPEQNNERVAILNTNPPPIQTDRLPRHQHSQDMLQSSPSSYSLISRASTISQEPYHAYWVPQAASYHSPPAEQRHVAPFQQLAYYLAQQQYQTTSPQDDPWYDNVTYHSLGLEFEHFES</sequence>
<evidence type="ECO:0000256" key="1">
    <source>
        <dbReference type="ARBA" id="ARBA00003767"/>
    </source>
</evidence>
<dbReference type="PROSITE" id="PS00028">
    <property type="entry name" value="ZINC_FINGER_C2H2_1"/>
    <property type="match status" value="4"/>
</dbReference>
<dbReference type="FunFam" id="3.30.160.60:FF:000125">
    <property type="entry name" value="Putative zinc finger protein 143"/>
    <property type="match status" value="2"/>
</dbReference>